<organism evidence="3 4">
    <name type="scientific">Chitinophaga flava</name>
    <dbReference type="NCBI Taxonomy" id="2259036"/>
    <lineage>
        <taxon>Bacteria</taxon>
        <taxon>Pseudomonadati</taxon>
        <taxon>Bacteroidota</taxon>
        <taxon>Chitinophagia</taxon>
        <taxon>Chitinophagales</taxon>
        <taxon>Chitinophagaceae</taxon>
        <taxon>Chitinophaga</taxon>
    </lineage>
</organism>
<dbReference type="PANTHER" id="PTHR32305">
    <property type="match status" value="1"/>
</dbReference>
<keyword evidence="1" id="KW-0677">Repeat</keyword>
<dbReference type="Pfam" id="PF25023">
    <property type="entry name" value="TEN_YD-shell"/>
    <property type="match status" value="1"/>
</dbReference>
<feature type="domain" description="Teneurin-like YD-shell" evidence="2">
    <location>
        <begin position="719"/>
        <end position="991"/>
    </location>
</feature>
<dbReference type="Gene3D" id="2.180.10.10">
    <property type="entry name" value="RHS repeat-associated core"/>
    <property type="match status" value="1"/>
</dbReference>
<reference evidence="3 4" key="1">
    <citation type="submission" date="2018-05" db="EMBL/GenBank/DDBJ databases">
        <title>Chitinophaga sp. K3CV102501T nov., isolated from isolated from a monsoon evergreen broad-leaved forest soil.</title>
        <authorList>
            <person name="Lv Y."/>
        </authorList>
    </citation>
    <scope>NUCLEOTIDE SEQUENCE [LARGE SCALE GENOMIC DNA]</scope>
    <source>
        <strain evidence="3 4">GDMCC 1.1325</strain>
    </source>
</reference>
<dbReference type="AlphaFoldDB" id="A0A365Y075"/>
<evidence type="ECO:0000313" key="4">
    <source>
        <dbReference type="Proteomes" id="UP000253410"/>
    </source>
</evidence>
<comment type="caution">
    <text evidence="3">The sequence shown here is derived from an EMBL/GenBank/DDBJ whole genome shotgun (WGS) entry which is preliminary data.</text>
</comment>
<dbReference type="Proteomes" id="UP000253410">
    <property type="component" value="Unassembled WGS sequence"/>
</dbReference>
<dbReference type="PANTHER" id="PTHR32305:SF15">
    <property type="entry name" value="PROTEIN RHSA-RELATED"/>
    <property type="match status" value="1"/>
</dbReference>
<proteinExistence type="predicted"/>
<evidence type="ECO:0000313" key="3">
    <source>
        <dbReference type="EMBL" id="RBL91728.1"/>
    </source>
</evidence>
<dbReference type="InterPro" id="IPR050708">
    <property type="entry name" value="T6SS_VgrG/RHS"/>
</dbReference>
<name>A0A365Y075_9BACT</name>
<sequence length="1270" mass="139911">MVFPIGQPVYYKSGTEVEINPEVQTPDGAEVIIETGTVVGAPADLNRNWLLSIKYDAQGSPWSASKIFYDNNGKLLQTQARNFTASKIMTSQVVYDFLGRPAVNTLAAPILANDFSYVDNFITSGGTPFRYDLFDNAVDDTTPGTLGWYYSNNNTLEPCVATTGYPFTRTEFRNDGTGEAKSTAGVGEAFKVGSGHDVRQYSIPALFELYHYFTIRNKYFTNAEIGEKPEKIINKAYQEIIRGADGDENIVIKDQSGNVLMTARPGNDMQVAVMAIVSTAPYYFKLYENTRINPAYVTFLDMDRGEVPVSPAADGTLPAGYYKAVGTGPNSGFSYILNLADVSYFYYNQLGQLIASIPPEGVKKLANEGYNNYATKTDIPFISFSEYDLKGQLRATSSKEAGRTEFVYRKDNNLRFAQNAEQRVTGRYSYTNFDGLGRVTESGEFEPAGGVAFNVNGMGIEENITDGGMGAGTRKSWKKTVYDIPVATGVAGYMQEDVYLPGMISYTETSDGAKSWQNFNEEGLVTWLVQEIPGLGKKTIDYSYDFNGKITKVIFQKNTPAETFVHYYEYNADMQLAAVYTNTADNRSTRKPLANYSYYLHGALKRKELGNKVQGIDYTYTVQGQLKAINNANRDQDPGQDGISGANAGVARDIFGMNIEYFSGDYLRANTNIGSLPIAAGDAEDHFNGLIKAAGWHSRKPQSILAVLGPGVENPVMYAYKYDTKQRLNNATWGTPNYAVPGFTQSSLFKEHGLSYDAHGNILSLKRTDNAGALTDNFTYQYPAGSNQLQAVLNGGTPFSSYQYNNIGQLKSESPASSPTRYVKYTAAGLVAGVYADAAFTQPKVTYTYDGKGARIMKKDFVNNTTTYYVVSISGNPLAVYSQSGTGTIAQIEIPLYADARVGIFRRGSNLADYEMTDHLGNVRAVIDDNRVVKQYADYYPFGSIARDGGTGDYRYGFQGQNSEKDKETGWNAFSLRMYDSRIGRWLTPDPAGQYASPYVGMGNNPVNKADKDGGLDEWVYANGDLYYDSRVNNQTDAAYYYGKDAVYMPNGSNYIDYTTGSQLSLRDNGVYWKNGQSYSSLDYGMMFGVSDAAFRSPVISQSNYFYGLGGIVFEPRAEAYVVKMAIEGWRWSSVSNANYQLTGRNANLFKNYPVSEAVQPVSKLARFVRGIGTASFVIATISDLYALGLHEGNPDAGITKEKFMLNFAFGLVGYLGKGYGAIPAALYFGMDTFYPGGWNGYAHDYEARQREISKSDPTFILAPSGAMKQ</sequence>
<dbReference type="InterPro" id="IPR022385">
    <property type="entry name" value="Rhs_assc_core"/>
</dbReference>
<keyword evidence="4" id="KW-1185">Reference proteome</keyword>
<evidence type="ECO:0000256" key="1">
    <source>
        <dbReference type="ARBA" id="ARBA00022737"/>
    </source>
</evidence>
<gene>
    <name evidence="3" type="ORF">DF182_03730</name>
</gene>
<dbReference type="EMBL" id="QFFJ01000001">
    <property type="protein sequence ID" value="RBL91728.1"/>
    <property type="molecule type" value="Genomic_DNA"/>
</dbReference>
<evidence type="ECO:0000259" key="2">
    <source>
        <dbReference type="Pfam" id="PF25023"/>
    </source>
</evidence>
<accession>A0A365Y075</accession>
<protein>
    <recommendedName>
        <fullName evidence="2">Teneurin-like YD-shell domain-containing protein</fullName>
    </recommendedName>
</protein>
<dbReference type="NCBIfam" id="TIGR03696">
    <property type="entry name" value="Rhs_assc_core"/>
    <property type="match status" value="1"/>
</dbReference>
<dbReference type="InterPro" id="IPR056823">
    <property type="entry name" value="TEN-like_YD-shell"/>
</dbReference>